<accession>A0A7Y9LNH3</accession>
<feature type="transmembrane region" description="Helical" evidence="1">
    <location>
        <begin position="42"/>
        <end position="64"/>
    </location>
</feature>
<keyword evidence="1" id="KW-0472">Membrane</keyword>
<evidence type="ECO:0008006" key="4">
    <source>
        <dbReference type="Google" id="ProtNLM"/>
    </source>
</evidence>
<evidence type="ECO:0000256" key="1">
    <source>
        <dbReference type="SAM" id="Phobius"/>
    </source>
</evidence>
<protein>
    <recommendedName>
        <fullName evidence="4">Phage holin family protein</fullName>
    </recommendedName>
</protein>
<reference evidence="2 3" key="1">
    <citation type="submission" date="2020-07" db="EMBL/GenBank/DDBJ databases">
        <title>Genomic Encyclopedia of Type Strains, Phase IV (KMG-V): Genome sequencing to study the core and pangenomes of soil and plant-associated prokaryotes.</title>
        <authorList>
            <person name="Whitman W."/>
        </authorList>
    </citation>
    <scope>NUCLEOTIDE SEQUENCE [LARGE SCALE GENOMIC DNA]</scope>
    <source>
        <strain evidence="2 3">SAS40</strain>
    </source>
</reference>
<evidence type="ECO:0000313" key="2">
    <source>
        <dbReference type="EMBL" id="NYE82756.1"/>
    </source>
</evidence>
<dbReference type="InterPro" id="IPR009937">
    <property type="entry name" value="Phage_holin_3_6"/>
</dbReference>
<dbReference type="EMBL" id="JACBYR010000001">
    <property type="protein sequence ID" value="NYE82756.1"/>
    <property type="molecule type" value="Genomic_DNA"/>
</dbReference>
<comment type="caution">
    <text evidence="2">The sequence shown here is derived from an EMBL/GenBank/DDBJ whole genome shotgun (WGS) entry which is preliminary data.</text>
</comment>
<sequence>MVLRQIGRFKSIAQFVGGRVGPYGELLKLELALYRQSLITTILGYVGLVLCALFAATFISVAILVTYWDSTSRTAVAWYLAGGWVLLGLASYLVGRMTSPKGEPFNELLEQVRLDVDAIRSSDEQNQDRITKK</sequence>
<feature type="transmembrane region" description="Helical" evidence="1">
    <location>
        <begin position="76"/>
        <end position="95"/>
    </location>
</feature>
<dbReference type="RefSeq" id="WP_179585891.1">
    <property type="nucleotide sequence ID" value="NZ_JACBYR010000001.1"/>
</dbReference>
<organism evidence="2 3">
    <name type="scientific">Pigmentiphaga litoralis</name>
    <dbReference type="NCBI Taxonomy" id="516702"/>
    <lineage>
        <taxon>Bacteria</taxon>
        <taxon>Pseudomonadati</taxon>
        <taxon>Pseudomonadota</taxon>
        <taxon>Betaproteobacteria</taxon>
        <taxon>Burkholderiales</taxon>
        <taxon>Alcaligenaceae</taxon>
        <taxon>Pigmentiphaga</taxon>
    </lineage>
</organism>
<evidence type="ECO:0000313" key="3">
    <source>
        <dbReference type="Proteomes" id="UP000542125"/>
    </source>
</evidence>
<name>A0A7Y9LNH3_9BURK</name>
<keyword evidence="1" id="KW-1133">Transmembrane helix</keyword>
<dbReference type="Pfam" id="PF07332">
    <property type="entry name" value="Phage_holin_3_6"/>
    <property type="match status" value="1"/>
</dbReference>
<proteinExistence type="predicted"/>
<gene>
    <name evidence="2" type="ORF">FHW18_002027</name>
</gene>
<dbReference type="Proteomes" id="UP000542125">
    <property type="component" value="Unassembled WGS sequence"/>
</dbReference>
<keyword evidence="3" id="KW-1185">Reference proteome</keyword>
<dbReference type="AlphaFoldDB" id="A0A7Y9LNH3"/>
<keyword evidence="1" id="KW-0812">Transmembrane</keyword>